<proteinExistence type="inferred from homology"/>
<dbReference type="PROSITE" id="PS01031">
    <property type="entry name" value="SHSP"/>
    <property type="match status" value="1"/>
</dbReference>
<dbReference type="STRING" id="323098.Nwi_1116"/>
<dbReference type="InterPro" id="IPR037913">
    <property type="entry name" value="ACD_IbpA/B"/>
</dbReference>
<organism evidence="5 6">
    <name type="scientific">Nitrobacter winogradskyi (strain ATCC 25391 / DSM 10237 / CIP 104748 / NCIMB 11846 / Nb-255)</name>
    <dbReference type="NCBI Taxonomy" id="323098"/>
    <lineage>
        <taxon>Bacteria</taxon>
        <taxon>Pseudomonadati</taxon>
        <taxon>Pseudomonadota</taxon>
        <taxon>Alphaproteobacteria</taxon>
        <taxon>Hyphomicrobiales</taxon>
        <taxon>Nitrobacteraceae</taxon>
        <taxon>Nitrobacter</taxon>
    </lineage>
</organism>
<dbReference type="Pfam" id="PF00011">
    <property type="entry name" value="HSP20"/>
    <property type="match status" value="1"/>
</dbReference>
<dbReference type="SUPFAM" id="SSF49764">
    <property type="entry name" value="HSP20-like chaperones"/>
    <property type="match status" value="1"/>
</dbReference>
<comment type="similarity">
    <text evidence="2 3">Belongs to the small heat shock protein (HSP20) family.</text>
</comment>
<accession>Q3STL3</accession>
<sequence length="152" mass="17070">MRTTLDFAPLWRSTIGFDHLADFVGSTTHQAAEENYPPYNIERSGEDHYRITLAVAGFGVDDITVTAEQNTLTIEGRKPEDGRRAYLYQGIAARPFRRVFNLADYVQVKEASFRDGLLIVDLLREVPEAMKPRRISIANGAPSSQIEQKKAA</sequence>
<evidence type="ECO:0000313" key="5">
    <source>
        <dbReference type="EMBL" id="ABA04378.1"/>
    </source>
</evidence>
<dbReference type="OrthoDB" id="9810618at2"/>
<dbReference type="PANTHER" id="PTHR47062:SF1">
    <property type="entry name" value="SMALL HEAT SHOCK PROTEIN IBPA"/>
    <property type="match status" value="1"/>
</dbReference>
<name>Q3STL3_NITWN</name>
<feature type="domain" description="SHSP" evidence="4">
    <location>
        <begin position="30"/>
        <end position="140"/>
    </location>
</feature>
<dbReference type="PANTHER" id="PTHR47062">
    <property type="match status" value="1"/>
</dbReference>
<dbReference type="RefSeq" id="WP_011314409.1">
    <property type="nucleotide sequence ID" value="NC_007406.1"/>
</dbReference>
<dbReference type="eggNOG" id="COG0071">
    <property type="taxonomic scope" value="Bacteria"/>
</dbReference>
<keyword evidence="6" id="KW-1185">Reference proteome</keyword>
<gene>
    <name evidence="5" type="ordered locus">Nwi_1116</name>
</gene>
<dbReference type="AlphaFoldDB" id="Q3STL3"/>
<reference evidence="5 6" key="1">
    <citation type="journal article" date="2006" name="Appl. Environ. Microbiol.">
        <title>Genome sequence of the chemolithoautotrophic nitrite-oxidizing bacterium Nitrobacter winogradskyi Nb-255.</title>
        <authorList>
            <person name="Starkenburg S.R."/>
            <person name="Chain P.S."/>
            <person name="Sayavedra-Soto L.A."/>
            <person name="Hauser L."/>
            <person name="Land M.L."/>
            <person name="Larimer F.W."/>
            <person name="Malfatti S.A."/>
            <person name="Klotz M.G."/>
            <person name="Bottomley P.J."/>
            <person name="Arp D.J."/>
            <person name="Hickey W.J."/>
        </authorList>
    </citation>
    <scope>NUCLEOTIDE SEQUENCE [LARGE SCALE GENOMIC DNA]</scope>
    <source>
        <strain evidence="6">ATCC 25391 / DSM 10237 / CIP 104748 / NCIMB 11846 / Nb-255</strain>
    </source>
</reference>
<dbReference type="EMBL" id="CP000115">
    <property type="protein sequence ID" value="ABA04378.1"/>
    <property type="molecule type" value="Genomic_DNA"/>
</dbReference>
<keyword evidence="1 5" id="KW-0346">Stress response</keyword>
<evidence type="ECO:0000256" key="3">
    <source>
        <dbReference type="RuleBase" id="RU003616"/>
    </source>
</evidence>
<dbReference type="Gene3D" id="2.60.40.790">
    <property type="match status" value="1"/>
</dbReference>
<dbReference type="InterPro" id="IPR008978">
    <property type="entry name" value="HSP20-like_chaperone"/>
</dbReference>
<protein>
    <submittedName>
        <fullName evidence="5">Heat shock protein Hsp20</fullName>
    </submittedName>
</protein>
<evidence type="ECO:0000259" key="4">
    <source>
        <dbReference type="PROSITE" id="PS01031"/>
    </source>
</evidence>
<dbReference type="KEGG" id="nwi:Nwi_1116"/>
<evidence type="ECO:0000256" key="2">
    <source>
        <dbReference type="PROSITE-ProRule" id="PRU00285"/>
    </source>
</evidence>
<dbReference type="CDD" id="cd06470">
    <property type="entry name" value="ACD_IbpA-B_like"/>
    <property type="match status" value="1"/>
</dbReference>
<evidence type="ECO:0000256" key="1">
    <source>
        <dbReference type="ARBA" id="ARBA00023016"/>
    </source>
</evidence>
<dbReference type="HOGENOM" id="CLU_046737_4_2_5"/>
<dbReference type="Proteomes" id="UP000002531">
    <property type="component" value="Chromosome"/>
</dbReference>
<evidence type="ECO:0000313" key="6">
    <source>
        <dbReference type="Proteomes" id="UP000002531"/>
    </source>
</evidence>
<dbReference type="InterPro" id="IPR002068">
    <property type="entry name" value="A-crystallin/Hsp20_dom"/>
</dbReference>